<evidence type="ECO:0000256" key="2">
    <source>
        <dbReference type="SAM" id="MobiDB-lite"/>
    </source>
</evidence>
<dbReference type="Proteomes" id="UP000430120">
    <property type="component" value="Unassembled WGS sequence"/>
</dbReference>
<dbReference type="EMBL" id="VZPB01000054">
    <property type="protein sequence ID" value="KAB0576786.1"/>
    <property type="molecule type" value="Genomic_DNA"/>
</dbReference>
<keyword evidence="5" id="KW-1185">Reference proteome</keyword>
<sequence>MADVPAWYWQVLGAVGGLGLGLFIGAVSRRKPSDPPPTQMQPRPARPAQAAAAPAAAGANGASGGEPRLDATSQRLLERLREANLDLTARLRAATDQHARDLLERSQQQQAEQQRHERQIEELRQTHANELSHLMTDMVEQVDAMQREHVAKLTALQDEIEQLKRISQTIVDPVTLHMGGDMRPAAPPAAPARPRG</sequence>
<reference evidence="4 5" key="1">
    <citation type="submission" date="2019-09" db="EMBL/GenBank/DDBJ databases">
        <title>Draft genome sequences of 48 bacterial type strains from the CCUG.</title>
        <authorList>
            <person name="Tunovic T."/>
            <person name="Pineiro-Iglesias B."/>
            <person name="Unosson C."/>
            <person name="Inganas E."/>
            <person name="Ohlen M."/>
            <person name="Cardew S."/>
            <person name="Jensie-Markopoulos S."/>
            <person name="Salva-Serra F."/>
            <person name="Jaen-Luchoro D."/>
            <person name="Karlsson R."/>
            <person name="Svensson-Stadler L."/>
            <person name="Chun J."/>
            <person name="Moore E."/>
        </authorList>
    </citation>
    <scope>NUCLEOTIDE SEQUENCE [LARGE SCALE GENOMIC DNA]</scope>
    <source>
        <strain evidence="4 5">CCUG 30977</strain>
    </source>
</reference>
<protein>
    <submittedName>
        <fullName evidence="4">Uncharacterized protein</fullName>
    </submittedName>
</protein>
<proteinExistence type="predicted"/>
<organism evidence="4 5">
    <name type="scientific">Ideonella dechloratans</name>
    <dbReference type="NCBI Taxonomy" id="36863"/>
    <lineage>
        <taxon>Bacteria</taxon>
        <taxon>Pseudomonadati</taxon>
        <taxon>Pseudomonadota</taxon>
        <taxon>Betaproteobacteria</taxon>
        <taxon>Burkholderiales</taxon>
        <taxon>Sphaerotilaceae</taxon>
        <taxon>Ideonella</taxon>
    </lineage>
</organism>
<feature type="region of interest" description="Disordered" evidence="2">
    <location>
        <begin position="177"/>
        <end position="196"/>
    </location>
</feature>
<feature type="coiled-coil region" evidence="1">
    <location>
        <begin position="77"/>
        <end position="166"/>
    </location>
</feature>
<name>A0A643FAN0_IDEDE</name>
<evidence type="ECO:0000256" key="3">
    <source>
        <dbReference type="SAM" id="Phobius"/>
    </source>
</evidence>
<dbReference type="OrthoDB" id="9836629at2"/>
<accession>A0A643FAN0</accession>
<keyword evidence="3" id="KW-0812">Transmembrane</keyword>
<dbReference type="AlphaFoldDB" id="A0A643FAN0"/>
<feature type="compositionally biased region" description="Low complexity" evidence="2">
    <location>
        <begin position="40"/>
        <end position="60"/>
    </location>
</feature>
<evidence type="ECO:0000313" key="5">
    <source>
        <dbReference type="Proteomes" id="UP000430120"/>
    </source>
</evidence>
<evidence type="ECO:0000313" key="4">
    <source>
        <dbReference type="EMBL" id="KAB0576786.1"/>
    </source>
</evidence>
<feature type="transmembrane region" description="Helical" evidence="3">
    <location>
        <begin position="6"/>
        <end position="27"/>
    </location>
</feature>
<keyword evidence="3" id="KW-0472">Membrane</keyword>
<feature type="compositionally biased region" description="Pro residues" evidence="2">
    <location>
        <begin position="185"/>
        <end position="196"/>
    </location>
</feature>
<keyword evidence="3" id="KW-1133">Transmembrane helix</keyword>
<feature type="region of interest" description="Disordered" evidence="2">
    <location>
        <begin position="29"/>
        <end position="68"/>
    </location>
</feature>
<dbReference type="RefSeq" id="WP_151125375.1">
    <property type="nucleotide sequence ID" value="NZ_CP088081.1"/>
</dbReference>
<evidence type="ECO:0000256" key="1">
    <source>
        <dbReference type="SAM" id="Coils"/>
    </source>
</evidence>
<keyword evidence="1" id="KW-0175">Coiled coil</keyword>
<gene>
    <name evidence="4" type="ORF">F7Q92_17465</name>
</gene>
<comment type="caution">
    <text evidence="4">The sequence shown here is derived from an EMBL/GenBank/DDBJ whole genome shotgun (WGS) entry which is preliminary data.</text>
</comment>